<evidence type="ECO:0008006" key="4">
    <source>
        <dbReference type="Google" id="ProtNLM"/>
    </source>
</evidence>
<keyword evidence="1" id="KW-0812">Transmembrane</keyword>
<evidence type="ECO:0000256" key="1">
    <source>
        <dbReference type="SAM" id="Phobius"/>
    </source>
</evidence>
<feature type="transmembrane region" description="Helical" evidence="1">
    <location>
        <begin position="191"/>
        <end position="207"/>
    </location>
</feature>
<keyword evidence="1" id="KW-1133">Transmembrane helix</keyword>
<evidence type="ECO:0000313" key="3">
    <source>
        <dbReference type="Proteomes" id="UP000309133"/>
    </source>
</evidence>
<dbReference type="Proteomes" id="UP000309133">
    <property type="component" value="Unassembled WGS sequence"/>
</dbReference>
<feature type="transmembrane region" description="Helical" evidence="1">
    <location>
        <begin position="166"/>
        <end position="184"/>
    </location>
</feature>
<feature type="transmembrane region" description="Helical" evidence="1">
    <location>
        <begin position="80"/>
        <end position="101"/>
    </location>
</feature>
<accession>A0A4S4FRA0</accession>
<keyword evidence="3" id="KW-1185">Reference proteome</keyword>
<evidence type="ECO:0000313" key="2">
    <source>
        <dbReference type="EMBL" id="THG32841.1"/>
    </source>
</evidence>
<keyword evidence="1" id="KW-0472">Membrane</keyword>
<feature type="transmembrane region" description="Helical" evidence="1">
    <location>
        <begin position="107"/>
        <end position="127"/>
    </location>
</feature>
<dbReference type="AlphaFoldDB" id="A0A4S4FRA0"/>
<reference evidence="2 3" key="1">
    <citation type="submission" date="2019-04" db="EMBL/GenBank/DDBJ databases">
        <authorList>
            <person name="Jiang L."/>
        </authorList>
    </citation>
    <scope>NUCLEOTIDE SEQUENCE [LARGE SCALE GENOMIC DNA]</scope>
    <source>
        <strain evidence="2 3">YIM 131853</strain>
    </source>
</reference>
<feature type="transmembrane region" description="Helical" evidence="1">
    <location>
        <begin position="44"/>
        <end position="68"/>
    </location>
</feature>
<gene>
    <name evidence="2" type="ORF">E6C64_00200</name>
</gene>
<dbReference type="RefSeq" id="WP_136425622.1">
    <property type="nucleotide sequence ID" value="NZ_SSSM01000001.1"/>
</dbReference>
<dbReference type="OrthoDB" id="9794709at2"/>
<comment type="caution">
    <text evidence="2">The sequence shown here is derived from an EMBL/GenBank/DDBJ whole genome shotgun (WGS) entry which is preliminary data.</text>
</comment>
<name>A0A4S4FRA0_9MICO</name>
<organism evidence="2 3">
    <name type="scientific">Naasia lichenicola</name>
    <dbReference type="NCBI Taxonomy" id="2565933"/>
    <lineage>
        <taxon>Bacteria</taxon>
        <taxon>Bacillati</taxon>
        <taxon>Actinomycetota</taxon>
        <taxon>Actinomycetes</taxon>
        <taxon>Micrococcales</taxon>
        <taxon>Microbacteriaceae</taxon>
        <taxon>Naasia</taxon>
    </lineage>
</organism>
<sequence>MSEPTAPSGQRPSALLTSKVPQITVLFWVIKILTTGMGESASDYLVVTFEPVLVVVVTAVLFAIALAVQLRAPRYVPWKYWLVVAMVGIFGTMVADVAHVVLGVPYLVSSAVFALLLAAILIAWLRIEGSISIHTITSRRRELFYWATVVATFALGTALGDMTAHALNLGYLGSAALFAVIIALPGLAYRFRLLGPIAAFWASYIVTRPLGASVADWLGVSHSRGGLGVGSGTVAIIAAGVTAALVALQSDRRVGSRSTFVSEGAAQ</sequence>
<dbReference type="EMBL" id="SSSM01000001">
    <property type="protein sequence ID" value="THG32841.1"/>
    <property type="molecule type" value="Genomic_DNA"/>
</dbReference>
<dbReference type="InterPro" id="IPR007136">
    <property type="entry name" value="DUF347"/>
</dbReference>
<protein>
    <recommendedName>
        <fullName evidence="4">Membrane-anchored protein</fullName>
    </recommendedName>
</protein>
<feature type="transmembrane region" description="Helical" evidence="1">
    <location>
        <begin position="143"/>
        <end position="160"/>
    </location>
</feature>
<feature type="transmembrane region" description="Helical" evidence="1">
    <location>
        <begin position="227"/>
        <end position="248"/>
    </location>
</feature>
<dbReference type="Pfam" id="PF03988">
    <property type="entry name" value="DUF347"/>
    <property type="match status" value="4"/>
</dbReference>
<proteinExistence type="predicted"/>